<comment type="caution">
    <text evidence="1">The sequence shown here is derived from an EMBL/GenBank/DDBJ whole genome shotgun (WGS) entry which is preliminary data.</text>
</comment>
<dbReference type="AlphaFoldDB" id="A0A4R2KM51"/>
<evidence type="ECO:0000313" key="1">
    <source>
        <dbReference type="EMBL" id="TCO71786.1"/>
    </source>
</evidence>
<evidence type="ECO:0000313" key="2">
    <source>
        <dbReference type="Proteomes" id="UP000294980"/>
    </source>
</evidence>
<dbReference type="EMBL" id="SLWX01000021">
    <property type="protein sequence ID" value="TCO71786.1"/>
    <property type="molecule type" value="Genomic_DNA"/>
</dbReference>
<gene>
    <name evidence="1" type="ORF">EV688_12140</name>
</gene>
<protein>
    <submittedName>
        <fullName evidence="1">Uncharacterized protein</fullName>
    </submittedName>
</protein>
<reference evidence="1 2" key="1">
    <citation type="submission" date="2019-03" db="EMBL/GenBank/DDBJ databases">
        <title>Genomic Encyclopedia of Type Strains, Phase IV (KMG-IV): sequencing the most valuable type-strain genomes for metagenomic binning, comparative biology and taxonomic classification.</title>
        <authorList>
            <person name="Goeker M."/>
        </authorList>
    </citation>
    <scope>NUCLEOTIDE SEQUENCE [LARGE SCALE GENOMIC DNA]</scope>
    <source>
        <strain evidence="1 2">DSM 23344</strain>
    </source>
</reference>
<proteinExistence type="predicted"/>
<keyword evidence="2" id="KW-1185">Reference proteome</keyword>
<organism evidence="1 2">
    <name type="scientific">Chromatocurvus halotolerans</name>
    <dbReference type="NCBI Taxonomy" id="1132028"/>
    <lineage>
        <taxon>Bacteria</taxon>
        <taxon>Pseudomonadati</taxon>
        <taxon>Pseudomonadota</taxon>
        <taxon>Gammaproteobacteria</taxon>
        <taxon>Cellvibrionales</taxon>
        <taxon>Halieaceae</taxon>
        <taxon>Chromatocurvus</taxon>
    </lineage>
</organism>
<dbReference type="Proteomes" id="UP000294980">
    <property type="component" value="Unassembled WGS sequence"/>
</dbReference>
<sequence>MRNPDRSEQAVDETTRATEKLALFAGREVPEDLLTLHGEVCRRKTEQHFQCFGGTTT</sequence>
<name>A0A4R2KM51_9GAMM</name>
<accession>A0A4R2KM51</accession>